<evidence type="ECO:0000256" key="2">
    <source>
        <dbReference type="ARBA" id="ARBA00022741"/>
    </source>
</evidence>
<dbReference type="SUPFAM" id="SSF160246">
    <property type="entry name" value="EspE N-terminal domain-like"/>
    <property type="match status" value="1"/>
</dbReference>
<dbReference type="Gene3D" id="3.30.300.160">
    <property type="entry name" value="Type II secretion system, protein E, N-terminal domain"/>
    <property type="match status" value="1"/>
</dbReference>
<dbReference type="GO" id="GO:0016887">
    <property type="term" value="F:ATP hydrolysis activity"/>
    <property type="evidence" value="ECO:0007669"/>
    <property type="project" value="TreeGrafter"/>
</dbReference>
<dbReference type="Gene3D" id="3.30.450.90">
    <property type="match status" value="1"/>
</dbReference>
<dbReference type="Pfam" id="PF05157">
    <property type="entry name" value="MshEN"/>
    <property type="match status" value="1"/>
</dbReference>
<dbReference type="SUPFAM" id="SSF52540">
    <property type="entry name" value="P-loop containing nucleoside triphosphate hydrolases"/>
    <property type="match status" value="1"/>
</dbReference>
<comment type="similarity">
    <text evidence="1">Belongs to the GSP E family.</text>
</comment>
<dbReference type="InterPro" id="IPR007831">
    <property type="entry name" value="T2SS_GspE_N"/>
</dbReference>
<dbReference type="PANTHER" id="PTHR30258">
    <property type="entry name" value="TYPE II SECRETION SYSTEM PROTEIN GSPE-RELATED"/>
    <property type="match status" value="1"/>
</dbReference>
<dbReference type="Pfam" id="PF00437">
    <property type="entry name" value="T2SSE"/>
    <property type="match status" value="1"/>
</dbReference>
<dbReference type="FunFam" id="3.40.50.300:FF:000398">
    <property type="entry name" value="Type IV pilus assembly ATPase PilB"/>
    <property type="match status" value="1"/>
</dbReference>
<keyword evidence="6" id="KW-1185">Reference proteome</keyword>
<dbReference type="GO" id="GO:0005524">
    <property type="term" value="F:ATP binding"/>
    <property type="evidence" value="ECO:0007669"/>
    <property type="project" value="UniProtKB-KW"/>
</dbReference>
<dbReference type="Gene3D" id="3.40.50.300">
    <property type="entry name" value="P-loop containing nucleotide triphosphate hydrolases"/>
    <property type="match status" value="1"/>
</dbReference>
<reference evidence="5 6" key="1">
    <citation type="submission" date="2020-08" db="EMBL/GenBank/DDBJ databases">
        <title>Genomic Encyclopedia of Type Strains, Phase IV (KMG-IV): sequencing the most valuable type-strain genomes for metagenomic binning, comparative biology and taxonomic classification.</title>
        <authorList>
            <person name="Goeker M."/>
        </authorList>
    </citation>
    <scope>NUCLEOTIDE SEQUENCE [LARGE SCALE GENOMIC DNA]</scope>
    <source>
        <strain evidence="5 6">DSM 11805</strain>
    </source>
</reference>
<evidence type="ECO:0000259" key="4">
    <source>
        <dbReference type="SMART" id="SM00382"/>
    </source>
</evidence>
<dbReference type="GO" id="GO:0005886">
    <property type="term" value="C:plasma membrane"/>
    <property type="evidence" value="ECO:0007669"/>
    <property type="project" value="TreeGrafter"/>
</dbReference>
<evidence type="ECO:0000313" key="6">
    <source>
        <dbReference type="Proteomes" id="UP000572212"/>
    </source>
</evidence>
<evidence type="ECO:0000256" key="1">
    <source>
        <dbReference type="ARBA" id="ARBA00006611"/>
    </source>
</evidence>
<dbReference type="EMBL" id="JACHON010000001">
    <property type="protein sequence ID" value="MBB6511961.1"/>
    <property type="molecule type" value="Genomic_DNA"/>
</dbReference>
<feature type="domain" description="AAA+ ATPase" evidence="4">
    <location>
        <begin position="293"/>
        <end position="418"/>
    </location>
</feature>
<dbReference type="CDD" id="cd01129">
    <property type="entry name" value="PulE-GspE-like"/>
    <property type="match status" value="1"/>
</dbReference>
<dbReference type="PANTHER" id="PTHR30258:SF2">
    <property type="entry name" value="COMG OPERON PROTEIN 1"/>
    <property type="match status" value="1"/>
</dbReference>
<dbReference type="InterPro" id="IPR027417">
    <property type="entry name" value="P-loop_NTPase"/>
</dbReference>
<evidence type="ECO:0000313" key="5">
    <source>
        <dbReference type="EMBL" id="MBB6511961.1"/>
    </source>
</evidence>
<gene>
    <name evidence="5" type="ORF">GGQ92_000728</name>
</gene>
<proteinExistence type="inferred from homology"/>
<sequence>MPIQQRKKLGDILKEAGIVQEEDIINALESRKSNQKLGDALVEQGYITEKQLLEVLEIHLNIPSISLFRYPIDEKLINLIPKNIAMDRVILPIQLQDNTLVLAMNDPMDYFTIEDVELSTGFTVRPVVATKNDIMQTASKLYDMGNEWDLEVNPEDNTSVIRLLDQILQTGVLMKASDIHLDPLETGVTVRYRVDGILHIDKHIPKTIQSALTARVKIMSNLNVTETRLPQDGRIRIMIDSKPFDLRVSTLPTIHGEKVVMRILDLTDALQKINEIDLSVTNETILRNTLKKPSGLVLVTGPTGSGKTTTLYAAINELNKEDVNIVTVEDPVEYQMDGVNQVQVNSGVGLTFAKGLRTILRQDPNIIMVGEIRDQETAEIAIRSALTGHLVFSTIHTNSAIAAIPRLIDMGIEPYLILSSLVSTVAQRLVKKICPDCKQKRPATAMEKDIFHRHGLEIEEIYYGLGCNQCKETGFRGRMAIHEIFEITPKIREQIQQNQSVAQLKEIATKNGMIFLIEDGLQKVKTGETTLEEVLKVVNEE</sequence>
<keyword evidence="2" id="KW-0547">Nucleotide-binding</keyword>
<dbReference type="Proteomes" id="UP000572212">
    <property type="component" value="Unassembled WGS sequence"/>
</dbReference>
<dbReference type="RefSeq" id="WP_184244639.1">
    <property type="nucleotide sequence ID" value="NZ_BAAACU010000022.1"/>
</dbReference>
<dbReference type="InterPro" id="IPR037257">
    <property type="entry name" value="T2SS_E_N_sf"/>
</dbReference>
<accession>A0A841RH38</accession>
<keyword evidence="3" id="KW-0067">ATP-binding</keyword>
<dbReference type="SMART" id="SM00382">
    <property type="entry name" value="AAA"/>
    <property type="match status" value="1"/>
</dbReference>
<dbReference type="InterPro" id="IPR001482">
    <property type="entry name" value="T2SS/T4SS_dom"/>
</dbReference>
<comment type="caution">
    <text evidence="5">The sequence shown here is derived from an EMBL/GenBank/DDBJ whole genome shotgun (WGS) entry which is preliminary data.</text>
</comment>
<organism evidence="5 6">
    <name type="scientific">Gracilibacillus halotolerans</name>
    <dbReference type="NCBI Taxonomy" id="74386"/>
    <lineage>
        <taxon>Bacteria</taxon>
        <taxon>Bacillati</taxon>
        <taxon>Bacillota</taxon>
        <taxon>Bacilli</taxon>
        <taxon>Bacillales</taxon>
        <taxon>Bacillaceae</taxon>
        <taxon>Gracilibacillus</taxon>
    </lineage>
</organism>
<dbReference type="InterPro" id="IPR003593">
    <property type="entry name" value="AAA+_ATPase"/>
</dbReference>
<dbReference type="AlphaFoldDB" id="A0A841RH38"/>
<name>A0A841RH38_9BACI</name>
<evidence type="ECO:0000256" key="3">
    <source>
        <dbReference type="ARBA" id="ARBA00022840"/>
    </source>
</evidence>
<protein>
    <submittedName>
        <fullName evidence="5">Type IV pilus assembly protein PilB</fullName>
    </submittedName>
</protein>